<dbReference type="InterPro" id="IPR011611">
    <property type="entry name" value="PfkB_dom"/>
</dbReference>
<dbReference type="UniPathway" id="UPA00916">
    <property type="reaction ID" value="UER00889"/>
</dbReference>
<dbReference type="RefSeq" id="WP_091580986.1">
    <property type="nucleotide sequence ID" value="NZ_FNDU01000002.1"/>
</dbReference>
<comment type="subunit">
    <text evidence="12">Homodimer.</text>
</comment>
<feature type="binding site" evidence="12">
    <location>
        <begin position="238"/>
        <end position="239"/>
    </location>
    <ligand>
        <name>ATP</name>
        <dbReference type="ChEBI" id="CHEBI:30616"/>
    </ligand>
</feature>
<feature type="binding site" evidence="12">
    <location>
        <position position="239"/>
    </location>
    <ligand>
        <name>substrate</name>
    </ligand>
</feature>
<dbReference type="PRINTS" id="PR00990">
    <property type="entry name" value="RIBOKINASE"/>
</dbReference>
<accession>A0A1G8E5T2</accession>
<keyword evidence="8 12" id="KW-0067">ATP-binding</keyword>
<feature type="binding site" evidence="12">
    <location>
        <position position="184"/>
    </location>
    <ligand>
        <name>ATP</name>
        <dbReference type="ChEBI" id="CHEBI:30616"/>
    </ligand>
</feature>
<dbReference type="PANTHER" id="PTHR10584:SF166">
    <property type="entry name" value="RIBOKINASE"/>
    <property type="match status" value="1"/>
</dbReference>
<feature type="binding site" evidence="12">
    <location>
        <begin position="40"/>
        <end position="44"/>
    </location>
    <ligand>
        <name>substrate</name>
    </ligand>
</feature>
<keyword evidence="9 12" id="KW-0460">Magnesium</keyword>
<evidence type="ECO:0000256" key="10">
    <source>
        <dbReference type="ARBA" id="ARBA00022958"/>
    </source>
</evidence>
<evidence type="ECO:0000256" key="3">
    <source>
        <dbReference type="ARBA" id="ARBA00016943"/>
    </source>
</evidence>
<evidence type="ECO:0000256" key="11">
    <source>
        <dbReference type="ARBA" id="ARBA00023277"/>
    </source>
</evidence>
<evidence type="ECO:0000256" key="6">
    <source>
        <dbReference type="ARBA" id="ARBA00022741"/>
    </source>
</evidence>
<sequence>MGPRITVIGSINMDLMTKVGTVPQQGETVLGEDFTMVPGGKGANQAVAAAKLGGDVHFIGRVGNDLYGRQLMEHMHQQGVSIDNLEPVTGFPTGIAIVLLSEQDNRIIVVQGANQAVTPAVVEMHEKVIAESEIILLQLEIPLESVQKAAELAKKNNTKVILNPAPVHFLPETLLNYIDVLTPNKHEFDQLFTKTQKQSRKSQCVITKGKDGVVFTVNDEEKTIEGYKVPVVDTTGAGDTFNGALAVAISKGKSISKACTFANAAAALSVQKLGAQAGMPNMKAVQHFILSNRQKKGIKD</sequence>
<comment type="function">
    <text evidence="12">Catalyzes the phosphorylation of ribose at O-5 in a reaction requiring ATP and magnesium. The resulting D-ribose-5-phosphate can then be used either for sythesis of nucleotides, histidine, and tryptophan, or as a component of the pentose phosphate pathway.</text>
</comment>
<keyword evidence="7 12" id="KW-0418">Kinase</keyword>
<feature type="binding site" evidence="12">
    <location>
        <position position="263"/>
    </location>
    <ligand>
        <name>ATP</name>
        <dbReference type="ChEBI" id="CHEBI:30616"/>
    </ligand>
</feature>
<keyword evidence="12" id="KW-0963">Cytoplasm</keyword>
<keyword evidence="4 12" id="KW-0808">Transferase</keyword>
<dbReference type="GO" id="GO:0019303">
    <property type="term" value="P:D-ribose catabolic process"/>
    <property type="evidence" value="ECO:0007669"/>
    <property type="project" value="UniProtKB-UniRule"/>
</dbReference>
<keyword evidence="5 12" id="KW-0479">Metal-binding</keyword>
<comment type="catalytic activity">
    <reaction evidence="12">
        <text>D-ribose + ATP = D-ribose 5-phosphate + ADP + H(+)</text>
        <dbReference type="Rhea" id="RHEA:13697"/>
        <dbReference type="ChEBI" id="CHEBI:15378"/>
        <dbReference type="ChEBI" id="CHEBI:30616"/>
        <dbReference type="ChEBI" id="CHEBI:47013"/>
        <dbReference type="ChEBI" id="CHEBI:78346"/>
        <dbReference type="ChEBI" id="CHEBI:456216"/>
        <dbReference type="EC" id="2.7.1.15"/>
    </reaction>
</comment>
<feature type="binding site" evidence="12">
    <location>
        <position position="274"/>
    </location>
    <ligand>
        <name>K(+)</name>
        <dbReference type="ChEBI" id="CHEBI:29103"/>
    </ligand>
</feature>
<name>A0A1G8E5T2_9BACI</name>
<evidence type="ECO:0000256" key="7">
    <source>
        <dbReference type="ARBA" id="ARBA00022777"/>
    </source>
</evidence>
<keyword evidence="6 12" id="KW-0547">Nucleotide-binding</keyword>
<dbReference type="PROSITE" id="PS00584">
    <property type="entry name" value="PFKB_KINASES_2"/>
    <property type="match status" value="1"/>
</dbReference>
<proteinExistence type="inferred from homology"/>
<dbReference type="OrthoDB" id="9775849at2"/>
<reference evidence="14 15" key="1">
    <citation type="submission" date="2016-10" db="EMBL/GenBank/DDBJ databases">
        <authorList>
            <person name="de Groot N.N."/>
        </authorList>
    </citation>
    <scope>NUCLEOTIDE SEQUENCE [LARGE SCALE GENOMIC DNA]</scope>
    <source>
        <strain evidence="15">P4B,CCM 7963,CECT 7998,DSM 25260,IBRC-M 10614,KCTC 13821</strain>
    </source>
</reference>
<evidence type="ECO:0000313" key="14">
    <source>
        <dbReference type="EMBL" id="SDH65292.1"/>
    </source>
</evidence>
<dbReference type="GO" id="GO:0005829">
    <property type="term" value="C:cytosol"/>
    <property type="evidence" value="ECO:0007669"/>
    <property type="project" value="TreeGrafter"/>
</dbReference>
<comment type="similarity">
    <text evidence="12">Belongs to the carbohydrate kinase PfkB family. Ribokinase subfamily.</text>
</comment>
<dbReference type="GO" id="GO:0005524">
    <property type="term" value="F:ATP binding"/>
    <property type="evidence" value="ECO:0007669"/>
    <property type="project" value="UniProtKB-UniRule"/>
</dbReference>
<dbReference type="STRING" id="930129.SAMN05216352_10285"/>
<evidence type="ECO:0000256" key="8">
    <source>
        <dbReference type="ARBA" id="ARBA00022840"/>
    </source>
</evidence>
<evidence type="ECO:0000256" key="12">
    <source>
        <dbReference type="HAMAP-Rule" id="MF_01987"/>
    </source>
</evidence>
<feature type="binding site" evidence="12">
    <location>
        <position position="235"/>
    </location>
    <ligand>
        <name>K(+)</name>
        <dbReference type="ChEBI" id="CHEBI:29103"/>
    </ligand>
</feature>
<dbReference type="GO" id="GO:0046872">
    <property type="term" value="F:metal ion binding"/>
    <property type="evidence" value="ECO:0007669"/>
    <property type="project" value="UniProtKB-KW"/>
</dbReference>
<dbReference type="Proteomes" id="UP000199017">
    <property type="component" value="Unassembled WGS sequence"/>
</dbReference>
<dbReference type="Pfam" id="PF00294">
    <property type="entry name" value="PfkB"/>
    <property type="match status" value="1"/>
</dbReference>
<comment type="subcellular location">
    <subcellularLocation>
        <location evidence="12">Cytoplasm</location>
    </subcellularLocation>
</comment>
<evidence type="ECO:0000256" key="5">
    <source>
        <dbReference type="ARBA" id="ARBA00022723"/>
    </source>
</evidence>
<dbReference type="AlphaFoldDB" id="A0A1G8E5T2"/>
<feature type="binding site" evidence="12">
    <location>
        <position position="233"/>
    </location>
    <ligand>
        <name>K(+)</name>
        <dbReference type="ChEBI" id="CHEBI:29103"/>
    </ligand>
</feature>
<feature type="domain" description="Carbohydrate kinase PfkB" evidence="13">
    <location>
        <begin position="4"/>
        <end position="281"/>
    </location>
</feature>
<comment type="cofactor">
    <cofactor evidence="12">
        <name>Mg(2+)</name>
        <dbReference type="ChEBI" id="CHEBI:18420"/>
    </cofactor>
    <text evidence="12">Requires a divalent cation, most likely magnesium in vivo, as an electrophilic catalyst to aid phosphoryl group transfer. It is the chelate of the metal and the nucleotide that is the actual substrate.</text>
</comment>
<feature type="binding site" evidence="12">
    <location>
        <position position="272"/>
    </location>
    <ligand>
        <name>K(+)</name>
        <dbReference type="ChEBI" id="CHEBI:29103"/>
    </ligand>
</feature>
<dbReference type="SUPFAM" id="SSF53613">
    <property type="entry name" value="Ribokinase-like"/>
    <property type="match status" value="1"/>
</dbReference>
<feature type="binding site" evidence="12">
    <location>
        <begin position="207"/>
        <end position="212"/>
    </location>
    <ligand>
        <name>ATP</name>
        <dbReference type="ChEBI" id="CHEBI:30616"/>
    </ligand>
</feature>
<evidence type="ECO:0000256" key="4">
    <source>
        <dbReference type="ARBA" id="ARBA00022679"/>
    </source>
</evidence>
<gene>
    <name evidence="12" type="primary">rbsK</name>
    <name evidence="14" type="ORF">SAMN05216352_10285</name>
</gene>
<feature type="active site" description="Proton acceptor" evidence="12">
    <location>
        <position position="239"/>
    </location>
</feature>
<dbReference type="PANTHER" id="PTHR10584">
    <property type="entry name" value="SUGAR KINASE"/>
    <property type="match status" value="1"/>
</dbReference>
<dbReference type="HAMAP" id="MF_01987">
    <property type="entry name" value="Ribokinase"/>
    <property type="match status" value="1"/>
</dbReference>
<evidence type="ECO:0000313" key="15">
    <source>
        <dbReference type="Proteomes" id="UP000199017"/>
    </source>
</evidence>
<evidence type="ECO:0000256" key="2">
    <source>
        <dbReference type="ARBA" id="ARBA00012035"/>
    </source>
</evidence>
<organism evidence="14 15">
    <name type="scientific">Alteribacillus bidgolensis</name>
    <dbReference type="NCBI Taxonomy" id="930129"/>
    <lineage>
        <taxon>Bacteria</taxon>
        <taxon>Bacillati</taxon>
        <taxon>Bacillota</taxon>
        <taxon>Bacilli</taxon>
        <taxon>Bacillales</taxon>
        <taxon>Bacillaceae</taxon>
        <taxon>Alteribacillus</taxon>
    </lineage>
</organism>
<evidence type="ECO:0000256" key="1">
    <source>
        <dbReference type="ARBA" id="ARBA00005380"/>
    </source>
</evidence>
<dbReference type="EC" id="2.7.1.15" evidence="2 12"/>
<dbReference type="EMBL" id="FNDU01000002">
    <property type="protein sequence ID" value="SDH65292.1"/>
    <property type="molecule type" value="Genomic_DNA"/>
</dbReference>
<dbReference type="GO" id="GO:0004747">
    <property type="term" value="F:ribokinase activity"/>
    <property type="evidence" value="ECO:0007669"/>
    <property type="project" value="UniProtKB-UniRule"/>
</dbReference>
<comment type="similarity">
    <text evidence="1">Belongs to the carbohydrate kinase pfkB family.</text>
</comment>
<feature type="binding site" evidence="12">
    <location>
        <position position="140"/>
    </location>
    <ligand>
        <name>substrate</name>
    </ligand>
</feature>
<dbReference type="InterPro" id="IPR011877">
    <property type="entry name" value="Ribokinase"/>
</dbReference>
<keyword evidence="11 12" id="KW-0119">Carbohydrate metabolism</keyword>
<dbReference type="CDD" id="cd01174">
    <property type="entry name" value="ribokinase"/>
    <property type="match status" value="1"/>
</dbReference>
<keyword evidence="15" id="KW-1185">Reference proteome</keyword>
<comment type="pathway">
    <text evidence="12">Carbohydrate metabolism; D-ribose degradation; D-ribose 5-phosphate from beta-D-ribopyranose: step 2/2.</text>
</comment>
<comment type="caution">
    <text evidence="12">Lacks conserved residue(s) required for the propagation of feature annotation.</text>
</comment>
<feature type="binding site" evidence="12">
    <location>
        <begin position="12"/>
        <end position="14"/>
    </location>
    <ligand>
        <name>substrate</name>
    </ligand>
</feature>
<feature type="binding site" evidence="12">
    <location>
        <position position="269"/>
    </location>
    <ligand>
        <name>K(+)</name>
        <dbReference type="ChEBI" id="CHEBI:29103"/>
    </ligand>
</feature>
<keyword evidence="10 12" id="KW-0630">Potassium</keyword>
<dbReference type="InterPro" id="IPR029056">
    <property type="entry name" value="Ribokinase-like"/>
</dbReference>
<dbReference type="NCBIfam" id="TIGR02152">
    <property type="entry name" value="D_ribokin_bact"/>
    <property type="match status" value="1"/>
</dbReference>
<dbReference type="InterPro" id="IPR002173">
    <property type="entry name" value="Carboh/pur_kinase_PfkB_CS"/>
</dbReference>
<dbReference type="InterPro" id="IPR002139">
    <property type="entry name" value="Ribo/fructo_kinase"/>
</dbReference>
<dbReference type="Gene3D" id="3.40.1190.20">
    <property type="match status" value="1"/>
</dbReference>
<evidence type="ECO:0000256" key="9">
    <source>
        <dbReference type="ARBA" id="ARBA00022842"/>
    </source>
</evidence>
<protein>
    <recommendedName>
        <fullName evidence="3 12">Ribokinase</fullName>
        <shortName evidence="12">RK</shortName>
        <ecNumber evidence="2 12">2.7.1.15</ecNumber>
    </recommendedName>
</protein>
<comment type="activity regulation">
    <text evidence="12">Activated by a monovalent cation that binds near, but not in, the active site. The most likely occupant of the site in vivo is potassium. Ion binding induces a conformational change that may alter substrate affinity.</text>
</comment>
<evidence type="ECO:0000259" key="13">
    <source>
        <dbReference type="Pfam" id="PF00294"/>
    </source>
</evidence>